<keyword evidence="3" id="KW-1185">Reference proteome</keyword>
<evidence type="ECO:0000313" key="3">
    <source>
        <dbReference type="Proteomes" id="UP000219689"/>
    </source>
</evidence>
<reference evidence="2 3" key="1">
    <citation type="submission" date="2017-09" db="EMBL/GenBank/DDBJ databases">
        <title>Genome sequences of Natrinema ejinorence JCM 13890T.</title>
        <authorList>
            <person name="Roh S.W."/>
            <person name="Kim Y.B."/>
            <person name="Kim J.Y."/>
        </authorList>
    </citation>
    <scope>NUCLEOTIDE SEQUENCE [LARGE SCALE GENOMIC DNA]</scope>
    <source>
        <strain evidence="2 3">JCM 13890</strain>
    </source>
</reference>
<feature type="region of interest" description="Disordered" evidence="1">
    <location>
        <begin position="1"/>
        <end position="21"/>
    </location>
</feature>
<evidence type="ECO:0000313" key="2">
    <source>
        <dbReference type="EMBL" id="PCR89447.1"/>
    </source>
</evidence>
<gene>
    <name evidence="2" type="ORF">CP557_02175</name>
</gene>
<dbReference type="AlphaFoldDB" id="A0A2A5QRI4"/>
<protein>
    <submittedName>
        <fullName evidence="2">Uncharacterized protein</fullName>
    </submittedName>
</protein>
<comment type="caution">
    <text evidence="2">The sequence shown here is derived from an EMBL/GenBank/DDBJ whole genome shotgun (WGS) entry which is preliminary data.</text>
</comment>
<dbReference type="Proteomes" id="UP000219689">
    <property type="component" value="Unassembled WGS sequence"/>
</dbReference>
<accession>A0A2A5QRI4</accession>
<sequence>MDVLMREAEPRTIQENNTGSLSSTLNRDFCEHIGIHGSSAVQLLVHSGAVPVLVDEQCIIIRPHPEGSDE</sequence>
<name>A0A2A5QRI4_9EURY</name>
<proteinExistence type="predicted"/>
<dbReference type="EMBL" id="NXNI01000001">
    <property type="protein sequence ID" value="PCR89447.1"/>
    <property type="molecule type" value="Genomic_DNA"/>
</dbReference>
<feature type="compositionally biased region" description="Basic and acidic residues" evidence="1">
    <location>
        <begin position="1"/>
        <end position="12"/>
    </location>
</feature>
<organism evidence="2 3">
    <name type="scientific">Natrinema ejinorense</name>
    <dbReference type="NCBI Taxonomy" id="373386"/>
    <lineage>
        <taxon>Archaea</taxon>
        <taxon>Methanobacteriati</taxon>
        <taxon>Methanobacteriota</taxon>
        <taxon>Stenosarchaea group</taxon>
        <taxon>Halobacteria</taxon>
        <taxon>Halobacteriales</taxon>
        <taxon>Natrialbaceae</taxon>
        <taxon>Natrinema</taxon>
    </lineage>
</organism>
<evidence type="ECO:0000256" key="1">
    <source>
        <dbReference type="SAM" id="MobiDB-lite"/>
    </source>
</evidence>